<keyword evidence="2" id="KW-0813">Transport</keyword>
<evidence type="ECO:0000256" key="1">
    <source>
        <dbReference type="ARBA" id="ARBA00007783"/>
    </source>
</evidence>
<keyword evidence="6" id="KW-1185">Reference proteome</keyword>
<feature type="transmembrane region" description="Helical" evidence="3">
    <location>
        <begin position="70"/>
        <end position="88"/>
    </location>
</feature>
<dbReference type="PROSITE" id="PS51012">
    <property type="entry name" value="ABC_TM2"/>
    <property type="match status" value="1"/>
</dbReference>
<feature type="transmembrane region" description="Helical" evidence="3">
    <location>
        <begin position="46"/>
        <end position="64"/>
    </location>
</feature>
<evidence type="ECO:0000313" key="6">
    <source>
        <dbReference type="Proteomes" id="UP001526225"/>
    </source>
</evidence>
<feature type="transmembrane region" description="Helical" evidence="3">
    <location>
        <begin position="241"/>
        <end position="261"/>
    </location>
</feature>
<protein>
    <submittedName>
        <fullName evidence="5">ABC transporter permease</fullName>
    </submittedName>
</protein>
<sequence length="269" mass="31135">MMKDLWQVLQEIGQHFTTANRLARFNIASRWADNYLGSAWDYLEPLMYIATYFIVFGLGMYNGTVHNQPYILWLLVGIVPWYFIKGSFTRGMTSISSQLGMLTKTKFPLSIAPVVPMLEEFRRFLVLIGLTIIVIMLFGIMPNLMWLQVIYAIFAMWTFMLGMNLLTSTLTILVPDFKTAADLFFRLAFFISGVIINVDTRNLPDVVVTILKMTPFYYILDSFRVSLLFNESVFYNPINSAFFWTITVLMLWIGAIVHVRLRGKFMDLV</sequence>
<gene>
    <name evidence="5" type="ORF">OIT44_03150</name>
</gene>
<keyword evidence="3" id="KW-0472">Membrane</keyword>
<feature type="transmembrane region" description="Helical" evidence="3">
    <location>
        <begin position="150"/>
        <end position="173"/>
    </location>
</feature>
<evidence type="ECO:0000256" key="3">
    <source>
        <dbReference type="SAM" id="Phobius"/>
    </source>
</evidence>
<accession>A0ABT3E3S4</accession>
<proteinExistence type="inferred from homology"/>
<comment type="caution">
    <text evidence="5">The sequence shown here is derived from an EMBL/GenBank/DDBJ whole genome shotgun (WGS) entry which is preliminary data.</text>
</comment>
<organism evidence="5 6">
    <name type="scientific">Weissella ceti</name>
    <dbReference type="NCBI Taxonomy" id="759620"/>
    <lineage>
        <taxon>Bacteria</taxon>
        <taxon>Bacillati</taxon>
        <taxon>Bacillota</taxon>
        <taxon>Bacilli</taxon>
        <taxon>Lactobacillales</taxon>
        <taxon>Lactobacillaceae</taxon>
        <taxon>Weissella</taxon>
    </lineage>
</organism>
<keyword evidence="3" id="KW-1133">Transmembrane helix</keyword>
<evidence type="ECO:0000259" key="4">
    <source>
        <dbReference type="PROSITE" id="PS51012"/>
    </source>
</evidence>
<dbReference type="Proteomes" id="UP001526225">
    <property type="component" value="Unassembled WGS sequence"/>
</dbReference>
<evidence type="ECO:0000256" key="2">
    <source>
        <dbReference type="ARBA" id="ARBA00022448"/>
    </source>
</evidence>
<dbReference type="EMBL" id="JAOZFE010000002">
    <property type="protein sequence ID" value="MCW0953069.1"/>
    <property type="molecule type" value="Genomic_DNA"/>
</dbReference>
<dbReference type="RefSeq" id="WP_213408489.1">
    <property type="nucleotide sequence ID" value="NZ_CP074441.1"/>
</dbReference>
<feature type="transmembrane region" description="Helical" evidence="3">
    <location>
        <begin position="124"/>
        <end position="144"/>
    </location>
</feature>
<keyword evidence="3" id="KW-0812">Transmembrane</keyword>
<reference evidence="5 6" key="1">
    <citation type="submission" date="2022-10" db="EMBL/GenBank/DDBJ databases">
        <title>Weissella fermenti sp. nov., isolated from fermented cabbage.</title>
        <authorList>
            <person name="Lee J.K."/>
            <person name="Baek J.H."/>
            <person name="Choi D.G."/>
            <person name="Kim J.M."/>
            <person name="Jeon C.O."/>
        </authorList>
    </citation>
    <scope>NUCLEOTIDE SEQUENCE [LARGE SCALE GENOMIC DNA]</scope>
    <source>
        <strain evidence="5 6">KACC 18534</strain>
    </source>
</reference>
<feature type="domain" description="ABC transmembrane type-2" evidence="4">
    <location>
        <begin position="36"/>
        <end position="261"/>
    </location>
</feature>
<dbReference type="PANTHER" id="PTHR30413">
    <property type="entry name" value="INNER MEMBRANE TRANSPORT PERMEASE"/>
    <property type="match status" value="1"/>
</dbReference>
<name>A0ABT3E3S4_9LACO</name>
<dbReference type="PANTHER" id="PTHR30413:SF10">
    <property type="entry name" value="CAPSULE POLYSACCHARIDE EXPORT INNER-MEMBRANE PROTEIN CTRC"/>
    <property type="match status" value="1"/>
</dbReference>
<dbReference type="InterPro" id="IPR047817">
    <property type="entry name" value="ABC2_TM_bact-type"/>
</dbReference>
<comment type="similarity">
    <text evidence="1">Belongs to the ABC-2 integral membrane protein family.</text>
</comment>
<evidence type="ECO:0000313" key="5">
    <source>
        <dbReference type="EMBL" id="MCW0953069.1"/>
    </source>
</evidence>